<dbReference type="RefSeq" id="WP_061989718.1">
    <property type="nucleotide sequence ID" value="NZ_FOPQ01000028.1"/>
</dbReference>
<dbReference type="Pfam" id="PF03779">
    <property type="entry name" value="SPW"/>
    <property type="match status" value="1"/>
</dbReference>
<feature type="domain" description="SPW repeat-containing integral membrane" evidence="2">
    <location>
        <begin position="40"/>
        <end position="139"/>
    </location>
</feature>
<comment type="caution">
    <text evidence="3">The sequence shown here is derived from an EMBL/GenBank/DDBJ whole genome shotgun (WGS) entry which is preliminary data.</text>
</comment>
<dbReference type="InterPro" id="IPR005530">
    <property type="entry name" value="SPW"/>
</dbReference>
<evidence type="ECO:0000259" key="2">
    <source>
        <dbReference type="Pfam" id="PF03779"/>
    </source>
</evidence>
<dbReference type="AlphaFoldDB" id="A0A154MKD1"/>
<sequence length="161" mass="16515">MNRGVSLFGAYTFDGQNEKEHRRDGGGRTIRNATGLGIIDALTYLAGVWLILTPFVLNSPFSEGSADGDWNAILVGSALVALGALSLVDPPIGPTANLMRLPLGGWLAVSPLLLGAESGAHPAAWAVANVVTGPLVLVLWGAGLALVHRAEAGRPSGSRAA</sequence>
<reference evidence="3 4" key="1">
    <citation type="submission" date="2015-12" db="EMBL/GenBank/DDBJ databases">
        <title>Amycolatopsis regifaucium genome sequencing and assembly.</title>
        <authorList>
            <person name="Mayilraj S."/>
        </authorList>
    </citation>
    <scope>NUCLEOTIDE SEQUENCE [LARGE SCALE GENOMIC DNA]</scope>
    <source>
        <strain evidence="3 4">GY080</strain>
    </source>
</reference>
<dbReference type="OrthoDB" id="3693479at2"/>
<evidence type="ECO:0000256" key="1">
    <source>
        <dbReference type="SAM" id="Phobius"/>
    </source>
</evidence>
<evidence type="ECO:0000313" key="4">
    <source>
        <dbReference type="Proteomes" id="UP000076321"/>
    </source>
</evidence>
<feature type="transmembrane region" description="Helical" evidence="1">
    <location>
        <begin position="101"/>
        <end position="120"/>
    </location>
</feature>
<keyword evidence="1" id="KW-1133">Transmembrane helix</keyword>
<keyword evidence="1" id="KW-0812">Transmembrane</keyword>
<accession>A0A154MKD1</accession>
<dbReference type="Proteomes" id="UP000076321">
    <property type="component" value="Unassembled WGS sequence"/>
</dbReference>
<keyword evidence="1" id="KW-0472">Membrane</keyword>
<feature type="transmembrane region" description="Helical" evidence="1">
    <location>
        <begin position="126"/>
        <end position="147"/>
    </location>
</feature>
<name>A0A154MKD1_9PSEU</name>
<dbReference type="EMBL" id="LQCI01000013">
    <property type="protein sequence ID" value="KZB84775.1"/>
    <property type="molecule type" value="Genomic_DNA"/>
</dbReference>
<gene>
    <name evidence="3" type="ORF">AVL48_31710</name>
</gene>
<evidence type="ECO:0000313" key="3">
    <source>
        <dbReference type="EMBL" id="KZB84775.1"/>
    </source>
</evidence>
<protein>
    <recommendedName>
        <fullName evidence="2">SPW repeat-containing integral membrane domain-containing protein</fullName>
    </recommendedName>
</protein>
<feature type="transmembrane region" description="Helical" evidence="1">
    <location>
        <begin position="32"/>
        <end position="52"/>
    </location>
</feature>
<feature type="transmembrane region" description="Helical" evidence="1">
    <location>
        <begin position="72"/>
        <end position="89"/>
    </location>
</feature>
<organism evidence="3 4">
    <name type="scientific">Amycolatopsis regifaucium</name>
    <dbReference type="NCBI Taxonomy" id="546365"/>
    <lineage>
        <taxon>Bacteria</taxon>
        <taxon>Bacillati</taxon>
        <taxon>Actinomycetota</taxon>
        <taxon>Actinomycetes</taxon>
        <taxon>Pseudonocardiales</taxon>
        <taxon>Pseudonocardiaceae</taxon>
        <taxon>Amycolatopsis</taxon>
    </lineage>
</organism>
<proteinExistence type="predicted"/>